<gene>
    <name evidence="2" type="ORF">AVDCRST_MAG69-814</name>
</gene>
<proteinExistence type="predicted"/>
<sequence length="156" mass="16573">GRRRPLRRMGAGVVGARSGRLRGRLRSRRLLRGPAHATAADRARRPRCSRRATLGGVPRRPGQPRRRAPVGRRVRRRAARGARHPHAGARGPASDAPDAALPRRGLRPDRRRAPGARPGLPRPLRGRGPARSAPPLGLGGGAGADAAARLRAAPSL</sequence>
<accession>A0A6J4RU93</accession>
<name>A0A6J4RU93_9ACTN</name>
<feature type="compositionally biased region" description="Low complexity" evidence="1">
    <location>
        <begin position="88"/>
        <end position="103"/>
    </location>
</feature>
<feature type="compositionally biased region" description="Basic residues" evidence="1">
    <location>
        <begin position="62"/>
        <end position="87"/>
    </location>
</feature>
<reference evidence="2" key="1">
    <citation type="submission" date="2020-02" db="EMBL/GenBank/DDBJ databases">
        <authorList>
            <person name="Meier V. D."/>
        </authorList>
    </citation>
    <scope>NUCLEOTIDE SEQUENCE</scope>
    <source>
        <strain evidence="2">AVDCRST_MAG69</strain>
    </source>
</reference>
<feature type="non-terminal residue" evidence="2">
    <location>
        <position position="156"/>
    </location>
</feature>
<dbReference type="AlphaFoldDB" id="A0A6J4RU93"/>
<evidence type="ECO:0000256" key="1">
    <source>
        <dbReference type="SAM" id="MobiDB-lite"/>
    </source>
</evidence>
<feature type="non-terminal residue" evidence="2">
    <location>
        <position position="1"/>
    </location>
</feature>
<feature type="compositionally biased region" description="Low complexity" evidence="1">
    <location>
        <begin position="51"/>
        <end position="60"/>
    </location>
</feature>
<evidence type="ECO:0000313" key="2">
    <source>
        <dbReference type="EMBL" id="CAA9481677.1"/>
    </source>
</evidence>
<feature type="compositionally biased region" description="Low complexity" evidence="1">
    <location>
        <begin position="115"/>
        <end position="136"/>
    </location>
</feature>
<feature type="compositionally biased region" description="Basic residues" evidence="1">
    <location>
        <begin position="19"/>
        <end position="31"/>
    </location>
</feature>
<feature type="region of interest" description="Disordered" evidence="1">
    <location>
        <begin position="1"/>
        <end position="156"/>
    </location>
</feature>
<dbReference type="EMBL" id="CADCVP010000102">
    <property type="protein sequence ID" value="CAA9481677.1"/>
    <property type="molecule type" value="Genomic_DNA"/>
</dbReference>
<feature type="compositionally biased region" description="Low complexity" evidence="1">
    <location>
        <begin position="8"/>
        <end position="18"/>
    </location>
</feature>
<feature type="compositionally biased region" description="Low complexity" evidence="1">
    <location>
        <begin position="144"/>
        <end position="156"/>
    </location>
</feature>
<protein>
    <submittedName>
        <fullName evidence="2">Uncharacterized protein</fullName>
    </submittedName>
</protein>
<organism evidence="2">
    <name type="scientific">uncultured Solirubrobacteraceae bacterium</name>
    <dbReference type="NCBI Taxonomy" id="1162706"/>
    <lineage>
        <taxon>Bacteria</taxon>
        <taxon>Bacillati</taxon>
        <taxon>Actinomycetota</taxon>
        <taxon>Thermoleophilia</taxon>
        <taxon>Solirubrobacterales</taxon>
        <taxon>Solirubrobacteraceae</taxon>
        <taxon>environmental samples</taxon>
    </lineage>
</organism>